<protein>
    <recommendedName>
        <fullName evidence="2">Nuclear transport factor 2 family protein</fullName>
    </recommendedName>
</protein>
<accession>Q119X9</accession>
<dbReference type="EMBL" id="CP000393">
    <property type="protein sequence ID" value="ABG49695.1"/>
    <property type="molecule type" value="Genomic_DNA"/>
</dbReference>
<reference evidence="1" key="1">
    <citation type="submission" date="2006-06" db="EMBL/GenBank/DDBJ databases">
        <title>Complete sequence of Trichodesmium erythraeum IMS101.</title>
        <authorList>
            <consortium name="US DOE Joint Genome Institute"/>
            <person name="Copeland A."/>
            <person name="Lucas S."/>
            <person name="Lapidus A."/>
            <person name="Barry K."/>
            <person name="Detter J.C."/>
            <person name="Glavina del Rio T."/>
            <person name="Hammon N."/>
            <person name="Israni S."/>
            <person name="Dalin E."/>
            <person name="Tice H."/>
            <person name="Pitluck S."/>
            <person name="Kiss H."/>
            <person name="Munk A.C."/>
            <person name="Brettin T."/>
            <person name="Bruce D."/>
            <person name="Han C."/>
            <person name="Tapia R."/>
            <person name="Gilna P."/>
            <person name="Schmutz J."/>
            <person name="Larimer F."/>
            <person name="Land M."/>
            <person name="Hauser L."/>
            <person name="Kyrpides N."/>
            <person name="Kim E."/>
            <person name="Richardson P."/>
        </authorList>
    </citation>
    <scope>NUCLEOTIDE SEQUENCE [LARGE SCALE GENOMIC DNA]</scope>
    <source>
        <strain evidence="1">IMS101</strain>
    </source>
</reference>
<sequence length="270" mass="30612">MQFQQLLTKLSSSLLLGLTVFSGVVFSQNLTLAQSSYRTPKKLTEILEKIDKAASRQDLKDVMNFYSNDFTNSDGLNRESLEVALKNFWQLYKSVKYRTKVQSWETDGDTIVVETITYITAIQEMKDRNLTLKSTITSKQRYENEKIVEQEILTERSQVTSGKTPPTISVNLPAEVEIGEKYNFDVVVEEPLGEEMMLGTALTEPINENSYTFEPAKFKLEILSSGGIFKIGEVTENLDSQWLSAILMRKGGITISTYRLRVISEETGKK</sequence>
<evidence type="ECO:0008006" key="2">
    <source>
        <dbReference type="Google" id="ProtNLM"/>
    </source>
</evidence>
<dbReference type="InterPro" id="IPR032710">
    <property type="entry name" value="NTF2-like_dom_sf"/>
</dbReference>
<dbReference type="RefSeq" id="WP_011610091.1">
    <property type="nucleotide sequence ID" value="NC_008312.1"/>
</dbReference>
<evidence type="ECO:0000313" key="1">
    <source>
        <dbReference type="EMBL" id="ABG49695.1"/>
    </source>
</evidence>
<organism evidence="1">
    <name type="scientific">Trichodesmium erythraeum (strain IMS101)</name>
    <dbReference type="NCBI Taxonomy" id="203124"/>
    <lineage>
        <taxon>Bacteria</taxon>
        <taxon>Bacillati</taxon>
        <taxon>Cyanobacteriota</taxon>
        <taxon>Cyanophyceae</taxon>
        <taxon>Oscillatoriophycideae</taxon>
        <taxon>Oscillatoriales</taxon>
        <taxon>Microcoleaceae</taxon>
        <taxon>Trichodesmium</taxon>
    </lineage>
</organism>
<proteinExistence type="predicted"/>
<dbReference type="HOGENOM" id="CLU_074052_0_0_3"/>
<dbReference type="STRING" id="203124.Tery_0206"/>
<dbReference type="AlphaFoldDB" id="Q119X9"/>
<gene>
    <name evidence="1" type="ordered locus">Tery_0206</name>
</gene>
<dbReference type="OrthoDB" id="507769at2"/>
<name>Q119X9_TRIEI</name>
<dbReference type="eggNOG" id="ENOG502Z83E">
    <property type="taxonomic scope" value="Bacteria"/>
</dbReference>
<dbReference type="KEGG" id="ter:Tery_0206"/>
<dbReference type="SUPFAM" id="SSF54427">
    <property type="entry name" value="NTF2-like"/>
    <property type="match status" value="1"/>
</dbReference>